<protein>
    <submittedName>
        <fullName evidence="1">Uncharacterized protein</fullName>
    </submittedName>
</protein>
<evidence type="ECO:0000313" key="1">
    <source>
        <dbReference type="EMBL" id="SMO59806.1"/>
    </source>
</evidence>
<dbReference type="AlphaFoldDB" id="A0A521CK38"/>
<organism evidence="1 2">
    <name type="scientific">Balnearium lithotrophicum</name>
    <dbReference type="NCBI Taxonomy" id="223788"/>
    <lineage>
        <taxon>Bacteria</taxon>
        <taxon>Pseudomonadati</taxon>
        <taxon>Aquificota</taxon>
        <taxon>Aquificia</taxon>
        <taxon>Desulfurobacteriales</taxon>
        <taxon>Desulfurobacteriaceae</taxon>
        <taxon>Balnearium</taxon>
    </lineage>
</organism>
<dbReference type="EMBL" id="FXTM01000013">
    <property type="protein sequence ID" value="SMO59806.1"/>
    <property type="molecule type" value="Genomic_DNA"/>
</dbReference>
<name>A0A521CK38_9BACT</name>
<reference evidence="1 2" key="1">
    <citation type="submission" date="2017-05" db="EMBL/GenBank/DDBJ databases">
        <authorList>
            <person name="Varghese N."/>
            <person name="Submissions S."/>
        </authorList>
    </citation>
    <scope>NUCLEOTIDE SEQUENCE [LARGE SCALE GENOMIC DNA]</scope>
    <source>
        <strain evidence="1 2">DSM 16304</strain>
    </source>
</reference>
<dbReference type="RefSeq" id="WP_142935619.1">
    <property type="nucleotide sequence ID" value="NZ_FXTM01000013.1"/>
</dbReference>
<gene>
    <name evidence="1" type="ORF">SAMN06269117_11362</name>
</gene>
<keyword evidence="2" id="KW-1185">Reference proteome</keyword>
<evidence type="ECO:0000313" key="2">
    <source>
        <dbReference type="Proteomes" id="UP000317315"/>
    </source>
</evidence>
<proteinExistence type="predicted"/>
<accession>A0A521CK38</accession>
<sequence>MPTEIEKRVLNRTAGMTITMKAPDVIALQEFFKKELKTKQSVFFRELLSSKEFDEFCRKEYGKSWREFYKRRFGKEFGEE</sequence>
<dbReference type="Proteomes" id="UP000317315">
    <property type="component" value="Unassembled WGS sequence"/>
</dbReference>